<feature type="binding site" evidence="3">
    <location>
        <position position="43"/>
    </location>
    <ligand>
        <name>a divalent metal cation</name>
        <dbReference type="ChEBI" id="CHEBI:60240"/>
    </ligand>
</feature>
<dbReference type="SUPFAM" id="SSF109854">
    <property type="entry name" value="DinB/YfiT-like putative metalloenzymes"/>
    <property type="match status" value="1"/>
</dbReference>
<evidence type="ECO:0000256" key="2">
    <source>
        <dbReference type="ARBA" id="ARBA00022723"/>
    </source>
</evidence>
<dbReference type="GO" id="GO:0046872">
    <property type="term" value="F:metal ion binding"/>
    <property type="evidence" value="ECO:0007669"/>
    <property type="project" value="UniProtKB-KW"/>
</dbReference>
<feature type="binding site" evidence="3">
    <location>
        <position position="128"/>
    </location>
    <ligand>
        <name>a divalent metal cation</name>
        <dbReference type="ChEBI" id="CHEBI:60240"/>
    </ligand>
</feature>
<feature type="binding site" evidence="3">
    <location>
        <position position="124"/>
    </location>
    <ligand>
        <name>a divalent metal cation</name>
        <dbReference type="ChEBI" id="CHEBI:60240"/>
    </ligand>
</feature>
<accession>A0A6M1T2S2</accession>
<evidence type="ECO:0000256" key="1">
    <source>
        <dbReference type="ARBA" id="ARBA00008635"/>
    </source>
</evidence>
<dbReference type="InterPro" id="IPR034660">
    <property type="entry name" value="DinB/YfiT-like"/>
</dbReference>
<keyword evidence="5" id="KW-1185">Reference proteome</keyword>
<name>A0A6M1T2S2_9BACT</name>
<sequence>MDATTRLKRLFRFDVWATRHMMEVLRENPDLDKYQEALHLLGHLLNTQQIWYLRTVSKSSDHLNLWPEIDLEKCENIYNSMPDKWDELLSKHQDDPDILISYQNTKGDSYETKLSDILYHVIIHGQHHRAQIATLFRKSDIDPPPTDFIYFTRMHH</sequence>
<gene>
    <name evidence="4" type="ORF">G3570_14290</name>
</gene>
<dbReference type="PANTHER" id="PTHR37302:SF3">
    <property type="entry name" value="DAMAGE-INDUCIBLE PROTEIN DINB"/>
    <property type="match status" value="1"/>
</dbReference>
<organism evidence="4 5">
    <name type="scientific">Halalkalibaculum roseum</name>
    <dbReference type="NCBI Taxonomy" id="2709311"/>
    <lineage>
        <taxon>Bacteria</taxon>
        <taxon>Pseudomonadati</taxon>
        <taxon>Balneolota</taxon>
        <taxon>Balneolia</taxon>
        <taxon>Balneolales</taxon>
        <taxon>Balneolaceae</taxon>
        <taxon>Halalkalibaculum</taxon>
    </lineage>
</organism>
<evidence type="ECO:0000313" key="4">
    <source>
        <dbReference type="EMBL" id="NGP77814.1"/>
    </source>
</evidence>
<protein>
    <recommendedName>
        <fullName evidence="6">Damage-inducible protein DinB</fullName>
    </recommendedName>
</protein>
<dbReference type="Gene3D" id="1.20.120.450">
    <property type="entry name" value="dinb family like domain"/>
    <property type="match status" value="1"/>
</dbReference>
<dbReference type="PANTHER" id="PTHR37302">
    <property type="entry name" value="SLR1116 PROTEIN"/>
    <property type="match status" value="1"/>
</dbReference>
<comment type="similarity">
    <text evidence="1">Belongs to the DinB family.</text>
</comment>
<evidence type="ECO:0000256" key="3">
    <source>
        <dbReference type="PIRSR" id="PIRSR607837-1"/>
    </source>
</evidence>
<reference evidence="4 5" key="1">
    <citation type="submission" date="2020-02" db="EMBL/GenBank/DDBJ databases">
        <title>Balneolaceae bacterium YR4-1, complete genome.</title>
        <authorList>
            <person name="Li Y."/>
            <person name="Wu S."/>
        </authorList>
    </citation>
    <scope>NUCLEOTIDE SEQUENCE [LARGE SCALE GENOMIC DNA]</scope>
    <source>
        <strain evidence="4 5">YR4-1</strain>
    </source>
</reference>
<dbReference type="Proteomes" id="UP000473278">
    <property type="component" value="Unassembled WGS sequence"/>
</dbReference>
<dbReference type="RefSeq" id="WP_165143510.1">
    <property type="nucleotide sequence ID" value="NZ_JAALLT010000004.1"/>
</dbReference>
<dbReference type="EMBL" id="JAALLT010000004">
    <property type="protein sequence ID" value="NGP77814.1"/>
    <property type="molecule type" value="Genomic_DNA"/>
</dbReference>
<evidence type="ECO:0008006" key="6">
    <source>
        <dbReference type="Google" id="ProtNLM"/>
    </source>
</evidence>
<comment type="caution">
    <text evidence="4">The sequence shown here is derived from an EMBL/GenBank/DDBJ whole genome shotgun (WGS) entry which is preliminary data.</text>
</comment>
<proteinExistence type="inferred from homology"/>
<dbReference type="AlphaFoldDB" id="A0A6M1T2S2"/>
<keyword evidence="2 3" id="KW-0479">Metal-binding</keyword>
<dbReference type="Pfam" id="PF05163">
    <property type="entry name" value="DinB"/>
    <property type="match status" value="1"/>
</dbReference>
<evidence type="ECO:0000313" key="5">
    <source>
        <dbReference type="Proteomes" id="UP000473278"/>
    </source>
</evidence>
<dbReference type="InterPro" id="IPR007837">
    <property type="entry name" value="DinB"/>
</dbReference>